<name>A0A8S0UHS0_OLEEU</name>
<keyword evidence="16" id="KW-0325">Glycoprotein</keyword>
<evidence type="ECO:0000256" key="7">
    <source>
        <dbReference type="ARBA" id="ARBA00022692"/>
    </source>
</evidence>
<evidence type="ECO:0000256" key="15">
    <source>
        <dbReference type="ARBA" id="ARBA00023170"/>
    </source>
</evidence>
<dbReference type="InterPro" id="IPR000719">
    <property type="entry name" value="Prot_kinase_dom"/>
</dbReference>
<evidence type="ECO:0000256" key="3">
    <source>
        <dbReference type="ARBA" id="ARBA00009592"/>
    </source>
</evidence>
<evidence type="ECO:0000256" key="11">
    <source>
        <dbReference type="ARBA" id="ARBA00022777"/>
    </source>
</evidence>
<dbReference type="SMART" id="SM00220">
    <property type="entry name" value="S_TKc"/>
    <property type="match status" value="1"/>
</dbReference>
<dbReference type="InterPro" id="IPR032675">
    <property type="entry name" value="LRR_dom_sf"/>
</dbReference>
<dbReference type="SUPFAM" id="SSF52058">
    <property type="entry name" value="L domain-like"/>
    <property type="match status" value="2"/>
</dbReference>
<feature type="domain" description="Protein kinase" evidence="17">
    <location>
        <begin position="682"/>
        <end position="971"/>
    </location>
</feature>
<evidence type="ECO:0000256" key="4">
    <source>
        <dbReference type="ARBA" id="ARBA00022527"/>
    </source>
</evidence>
<keyword evidence="19" id="KW-1185">Reference proteome</keyword>
<keyword evidence="9" id="KW-0677">Repeat</keyword>
<dbReference type="GO" id="GO:0006952">
    <property type="term" value="P:defense response"/>
    <property type="evidence" value="ECO:0007669"/>
    <property type="project" value="UniProtKB-ARBA"/>
</dbReference>
<evidence type="ECO:0000256" key="16">
    <source>
        <dbReference type="ARBA" id="ARBA00023180"/>
    </source>
</evidence>
<dbReference type="FunFam" id="3.80.10.10:FF:000400">
    <property type="entry name" value="Nuclear pore complex protein NUP107"/>
    <property type="match status" value="1"/>
</dbReference>
<comment type="similarity">
    <text evidence="2">Belongs to the protein kinase superfamily. Ser/Thr protein kinase family.</text>
</comment>
<evidence type="ECO:0000256" key="6">
    <source>
        <dbReference type="ARBA" id="ARBA00022679"/>
    </source>
</evidence>
<evidence type="ECO:0000256" key="1">
    <source>
        <dbReference type="ARBA" id="ARBA00004167"/>
    </source>
</evidence>
<keyword evidence="8" id="KW-0732">Signal</keyword>
<evidence type="ECO:0000256" key="9">
    <source>
        <dbReference type="ARBA" id="ARBA00022737"/>
    </source>
</evidence>
<dbReference type="Pfam" id="PF23598">
    <property type="entry name" value="LRR_14"/>
    <property type="match status" value="1"/>
</dbReference>
<evidence type="ECO:0000256" key="2">
    <source>
        <dbReference type="ARBA" id="ARBA00008684"/>
    </source>
</evidence>
<evidence type="ECO:0000256" key="8">
    <source>
        <dbReference type="ARBA" id="ARBA00022729"/>
    </source>
</evidence>
<keyword evidence="11 18" id="KW-0418">Kinase</keyword>
<dbReference type="GO" id="GO:0016020">
    <property type="term" value="C:membrane"/>
    <property type="evidence" value="ECO:0007669"/>
    <property type="project" value="UniProtKB-SubCell"/>
</dbReference>
<dbReference type="GO" id="GO:0051707">
    <property type="term" value="P:response to other organism"/>
    <property type="evidence" value="ECO:0007669"/>
    <property type="project" value="UniProtKB-ARBA"/>
</dbReference>
<dbReference type="SUPFAM" id="SSF56112">
    <property type="entry name" value="Protein kinase-like (PK-like)"/>
    <property type="match status" value="1"/>
</dbReference>
<dbReference type="Pfam" id="PF13855">
    <property type="entry name" value="LRR_8"/>
    <property type="match status" value="2"/>
</dbReference>
<comment type="subcellular location">
    <subcellularLocation>
        <location evidence="1">Membrane</location>
        <topology evidence="1">Single-pass membrane protein</topology>
    </subcellularLocation>
</comment>
<dbReference type="Gene3D" id="1.10.510.10">
    <property type="entry name" value="Transferase(Phosphotransferase) domain 1"/>
    <property type="match status" value="1"/>
</dbReference>
<dbReference type="PROSITE" id="PS50011">
    <property type="entry name" value="PROTEIN_KINASE_DOM"/>
    <property type="match status" value="1"/>
</dbReference>
<dbReference type="InterPro" id="IPR013210">
    <property type="entry name" value="LRR_N_plant-typ"/>
</dbReference>
<dbReference type="Gene3D" id="3.30.200.20">
    <property type="entry name" value="Phosphorylase Kinase, domain 1"/>
    <property type="match status" value="1"/>
</dbReference>
<dbReference type="FunFam" id="3.80.10.10:FF:000453">
    <property type="entry name" value="Leucine-rich receptor-like protein kinase family protein"/>
    <property type="match status" value="1"/>
</dbReference>
<dbReference type="InterPro" id="IPR008271">
    <property type="entry name" value="Ser/Thr_kinase_AS"/>
</dbReference>
<evidence type="ECO:0000256" key="12">
    <source>
        <dbReference type="ARBA" id="ARBA00022840"/>
    </source>
</evidence>
<keyword evidence="4" id="KW-0723">Serine/threonine-protein kinase</keyword>
<evidence type="ECO:0000256" key="13">
    <source>
        <dbReference type="ARBA" id="ARBA00022989"/>
    </source>
</evidence>
<proteinExistence type="inferred from homology"/>
<dbReference type="FunFam" id="1.10.510.10:FF:000276">
    <property type="entry name" value="LRR receptor-like serine/threonine-protein kinase RCH1"/>
    <property type="match status" value="1"/>
</dbReference>
<evidence type="ECO:0000256" key="10">
    <source>
        <dbReference type="ARBA" id="ARBA00022741"/>
    </source>
</evidence>
<reference evidence="18 19" key="1">
    <citation type="submission" date="2019-12" db="EMBL/GenBank/DDBJ databases">
        <authorList>
            <person name="Alioto T."/>
            <person name="Alioto T."/>
            <person name="Gomez Garrido J."/>
        </authorList>
    </citation>
    <scope>NUCLEOTIDE SEQUENCE [LARGE SCALE GENOMIC DNA]</scope>
</reference>
<dbReference type="CDD" id="cd14066">
    <property type="entry name" value="STKc_IRAK"/>
    <property type="match status" value="1"/>
</dbReference>
<comment type="similarity">
    <text evidence="3">Belongs to the RLP family.</text>
</comment>
<sequence>MHKPNILSFPTPTGMSNCSTFRSRDFLNLLTFSFLFLCLSFSKANELEALLQFKATLQKSNSNALDTWTKEYAICNFTGIVCDSNQNVKEINLAGQNLAGPVAFDSICSLKSLQSLSLGSNFLYGRINDHLSNCTSLQFLDLGDNYFSGEAPDFSSLSQLKKLNLSGCGLSGLFPWKSLENLTGLTSLSLGDNLFYTSPFPLEVLKLEKLQWLYLTNCSIEGQIPEGIGNLTLLENLELSYNLLFGRIPDGITKLTKLYQLELYTNGLTGKIPEGFRNLTSLVNLDLSTNKLEGDVSELKLLPQLKSLQLFENQFSGEIPVEFGDFRFLEELSLYNNRFTGPLPSKIGSWAEFKYVDVSENFLSGPIPPDMCKQGKLKELLVLQNNFSGLIPENYANCLSLTRLRMNNNSFSGIVPRGIWSLPSLSIIDLTFNQFEGPVTSNIGEAKSLAQLYLANNKFSGELPDSISEASSLVAINLSSNQFRGNLPANLGELQKLSSLHCEYNLFSGIIPDSIGSCVSLNEINLASNSLTGEIPASLGSLPSLNSLNVSDNKLSGEIPARLSSLKLSLLDLSNNNLVGHIPDSLAISVFSSSFDGNPGLCSQNIKNFRPCSPNSGTSTGSRTFIYCFTAGASIIILSLACFIYMKFWYNNQDTSLNRRDSWDMKHYCALSFSEEEILRELKTENLIGKGGCGNVYKVVLHNGKQLAVKHIWKSAYGDGTSFRSSSVMLAKGKVYSPEYEAEVTTLSSVRHVNVVKLYCSIMSEDSYLLVYEFLPNGSLWDRLHGSQRIKMDWMVRYQIALGAARGLEYLHHGYDRPVIHRDVKSSNILLDEQMKPRIADFGLARILQVDAARYSTNVIAGTLGYIAPEYAYTSKVNEKSDVYSFGVVLMELVTGKKPVEPGYGENKDIVQWVYSAMRNKDSPINIVDSSISEALREEALQVLRIAIHCTSRVPSLRPNMRMVVQMLEEVEPCKLTGIVVDIEADNGKNQGHVQ</sequence>
<dbReference type="FunFam" id="3.80.10.10:FF:000111">
    <property type="entry name" value="LRR receptor-like serine/threonine-protein kinase ERECTA"/>
    <property type="match status" value="1"/>
</dbReference>
<dbReference type="InterPro" id="IPR001611">
    <property type="entry name" value="Leu-rich_rpt"/>
</dbReference>
<evidence type="ECO:0000256" key="5">
    <source>
        <dbReference type="ARBA" id="ARBA00022614"/>
    </source>
</evidence>
<dbReference type="Gramene" id="OE9A101017T1">
    <property type="protein sequence ID" value="OE9A101017C1"/>
    <property type="gene ID" value="OE9A101017"/>
</dbReference>
<dbReference type="GO" id="GO:0004674">
    <property type="term" value="F:protein serine/threonine kinase activity"/>
    <property type="evidence" value="ECO:0007669"/>
    <property type="project" value="UniProtKB-KW"/>
</dbReference>
<keyword evidence="13" id="KW-1133">Transmembrane helix</keyword>
<dbReference type="InterPro" id="IPR055414">
    <property type="entry name" value="LRR_R13L4/SHOC2-like"/>
</dbReference>
<comment type="caution">
    <text evidence="18">The sequence shown here is derived from an EMBL/GenBank/DDBJ whole genome shotgun (WGS) entry which is preliminary data.</text>
</comment>
<evidence type="ECO:0000259" key="17">
    <source>
        <dbReference type="PROSITE" id="PS50011"/>
    </source>
</evidence>
<keyword evidence="15 18" id="KW-0675">Receptor</keyword>
<dbReference type="InterPro" id="IPR050647">
    <property type="entry name" value="Plant_LRR-RLKs"/>
</dbReference>
<dbReference type="InterPro" id="IPR011009">
    <property type="entry name" value="Kinase-like_dom_sf"/>
</dbReference>
<accession>A0A8S0UHS0</accession>
<dbReference type="PROSITE" id="PS00108">
    <property type="entry name" value="PROTEIN_KINASE_ST"/>
    <property type="match status" value="1"/>
</dbReference>
<dbReference type="OrthoDB" id="2015831at2759"/>
<keyword evidence="7" id="KW-0812">Transmembrane</keyword>
<dbReference type="Pfam" id="PF00069">
    <property type="entry name" value="Pkinase"/>
    <property type="match status" value="1"/>
</dbReference>
<dbReference type="FunFam" id="3.80.10.10:FF:001021">
    <property type="entry name" value="Leucine-rich receptor-like protein kinase family protein"/>
    <property type="match status" value="1"/>
</dbReference>
<keyword evidence="10" id="KW-0547">Nucleotide-binding</keyword>
<dbReference type="PANTHER" id="PTHR48056:SF41">
    <property type="entry name" value="RECEPTOR-LIKE PROTEIN KINASE HAIKU2"/>
    <property type="match status" value="1"/>
</dbReference>
<keyword evidence="12" id="KW-0067">ATP-binding</keyword>
<keyword evidence="6" id="KW-0808">Transferase</keyword>
<dbReference type="GO" id="GO:0001653">
    <property type="term" value="F:peptide receptor activity"/>
    <property type="evidence" value="ECO:0007669"/>
    <property type="project" value="UniProtKB-ARBA"/>
</dbReference>
<dbReference type="PANTHER" id="PTHR48056">
    <property type="entry name" value="LRR RECEPTOR-LIKE SERINE/THREONINE-PROTEIN KINASE-RELATED"/>
    <property type="match status" value="1"/>
</dbReference>
<keyword evidence="14" id="KW-0472">Membrane</keyword>
<evidence type="ECO:0000256" key="14">
    <source>
        <dbReference type="ARBA" id="ARBA00023136"/>
    </source>
</evidence>
<dbReference type="FunFam" id="3.80.10.10:FF:000413">
    <property type="entry name" value="Inactive leucine-rich repeat receptor-like protein kinase"/>
    <property type="match status" value="1"/>
</dbReference>
<dbReference type="GO" id="GO:0009791">
    <property type="term" value="P:post-embryonic development"/>
    <property type="evidence" value="ECO:0007669"/>
    <property type="project" value="UniProtKB-ARBA"/>
</dbReference>
<evidence type="ECO:0000313" key="19">
    <source>
        <dbReference type="Proteomes" id="UP000594638"/>
    </source>
</evidence>
<dbReference type="EMBL" id="CACTIH010009029">
    <property type="protein sequence ID" value="CAA3019709.1"/>
    <property type="molecule type" value="Genomic_DNA"/>
</dbReference>
<dbReference type="GO" id="GO:0005524">
    <property type="term" value="F:ATP binding"/>
    <property type="evidence" value="ECO:0007669"/>
    <property type="project" value="UniProtKB-KW"/>
</dbReference>
<dbReference type="Pfam" id="PF08263">
    <property type="entry name" value="LRRNT_2"/>
    <property type="match status" value="1"/>
</dbReference>
<gene>
    <name evidence="18" type="ORF">OLEA9_A101017</name>
</gene>
<dbReference type="AlphaFoldDB" id="A0A8S0UHS0"/>
<protein>
    <submittedName>
        <fullName evidence="18">Receptor kinase HAIKU2</fullName>
    </submittedName>
</protein>
<keyword evidence="5" id="KW-0433">Leucine-rich repeat</keyword>
<dbReference type="GO" id="GO:0033612">
    <property type="term" value="F:receptor serine/threonine kinase binding"/>
    <property type="evidence" value="ECO:0007669"/>
    <property type="project" value="TreeGrafter"/>
</dbReference>
<dbReference type="Gene3D" id="3.80.10.10">
    <property type="entry name" value="Ribonuclease Inhibitor"/>
    <property type="match status" value="3"/>
</dbReference>
<dbReference type="Proteomes" id="UP000594638">
    <property type="component" value="Unassembled WGS sequence"/>
</dbReference>
<evidence type="ECO:0000313" key="18">
    <source>
        <dbReference type="EMBL" id="CAA3019709.1"/>
    </source>
</evidence>
<dbReference type="Pfam" id="PF00560">
    <property type="entry name" value="LRR_1"/>
    <property type="match status" value="4"/>
</dbReference>
<organism evidence="18 19">
    <name type="scientific">Olea europaea subsp. europaea</name>
    <dbReference type="NCBI Taxonomy" id="158383"/>
    <lineage>
        <taxon>Eukaryota</taxon>
        <taxon>Viridiplantae</taxon>
        <taxon>Streptophyta</taxon>
        <taxon>Embryophyta</taxon>
        <taxon>Tracheophyta</taxon>
        <taxon>Spermatophyta</taxon>
        <taxon>Magnoliopsida</taxon>
        <taxon>eudicotyledons</taxon>
        <taxon>Gunneridae</taxon>
        <taxon>Pentapetalae</taxon>
        <taxon>asterids</taxon>
        <taxon>lamiids</taxon>
        <taxon>Lamiales</taxon>
        <taxon>Oleaceae</taxon>
        <taxon>Oleeae</taxon>
        <taxon>Olea</taxon>
    </lineage>
</organism>